<keyword evidence="4" id="KW-1185">Reference proteome</keyword>
<dbReference type="AlphaFoldDB" id="T2GCA9"/>
<evidence type="ECO:0000313" key="3">
    <source>
        <dbReference type="EMBL" id="AGW13756.1"/>
    </source>
</evidence>
<evidence type="ECO:0000256" key="1">
    <source>
        <dbReference type="SAM" id="MobiDB-lite"/>
    </source>
</evidence>
<dbReference type="HOGENOM" id="CLU_2141855_0_0_7"/>
<keyword evidence="2" id="KW-0812">Transmembrane</keyword>
<proteinExistence type="predicted"/>
<evidence type="ECO:0000256" key="2">
    <source>
        <dbReference type="SAM" id="Phobius"/>
    </source>
</evidence>
<reference evidence="3 4" key="1">
    <citation type="journal article" date="2013" name="J. Bacteriol.">
        <title>Roles of HynAB and Ech, the only two hydrogenases found in the model sulfate reducer Desulfovibrio gigas.</title>
        <authorList>
            <person name="Morais-Silva F.O."/>
            <person name="Santos C.I."/>
            <person name="Rodrigues R."/>
            <person name="Pereira I.A."/>
            <person name="Rodrigues-Pousada C."/>
        </authorList>
    </citation>
    <scope>NUCLEOTIDE SEQUENCE [LARGE SCALE GENOMIC DNA]</scope>
    <source>
        <strain evidence="4">ATCC 19364 / DSM 1382 / NCIMB 9332 / VKM B-1759</strain>
    </source>
</reference>
<reference evidence="4" key="2">
    <citation type="submission" date="2013-07" db="EMBL/GenBank/DDBJ databases">
        <authorList>
            <person name="Morais-Silva F.O."/>
            <person name="Rezende A.M."/>
            <person name="Pimentel C."/>
            <person name="Resende D.M."/>
            <person name="Santos C.I."/>
            <person name="Clemente C."/>
            <person name="de Oliveira L.M."/>
            <person name="da Silva S.M."/>
            <person name="Costa D.A."/>
            <person name="Varela-Raposo A."/>
            <person name="Horacio E.C.A."/>
            <person name="Matos M."/>
            <person name="Flores O."/>
            <person name="Ruiz J.C."/>
            <person name="Rodrigues-Pousada C."/>
        </authorList>
    </citation>
    <scope>NUCLEOTIDE SEQUENCE [LARGE SCALE GENOMIC DNA]</scope>
    <source>
        <strain evidence="4">ATCC 19364 / DSM 1382 / NCIMB 9332 / VKM B-1759</strain>
    </source>
</reference>
<dbReference type="EMBL" id="CP006585">
    <property type="protein sequence ID" value="AGW13756.1"/>
    <property type="molecule type" value="Genomic_DNA"/>
</dbReference>
<feature type="transmembrane region" description="Helical" evidence="2">
    <location>
        <begin position="35"/>
        <end position="56"/>
    </location>
</feature>
<dbReference type="Proteomes" id="UP000016587">
    <property type="component" value="Chromosome"/>
</dbReference>
<gene>
    <name evidence="3" type="ORF">DGI_1980</name>
</gene>
<dbReference type="KEGG" id="dgg:DGI_1980"/>
<feature type="region of interest" description="Disordered" evidence="1">
    <location>
        <begin position="84"/>
        <end position="112"/>
    </location>
</feature>
<name>T2GCA9_MEGG1</name>
<accession>T2GCA9</accession>
<evidence type="ECO:0000313" key="4">
    <source>
        <dbReference type="Proteomes" id="UP000016587"/>
    </source>
</evidence>
<dbReference type="STRING" id="1121448.DGI_1980"/>
<sequence length="112" mass="12639">MRSRKYLMHIALVFTLAAASGWEFWPFDAIYPSNFWPFLAKIGFVALIFGGVVLYLRKLFGPGGRLRPEGLETIQEARAREARERQAVVDQAQDGSQPEGQEQARAADTPER</sequence>
<organism evidence="3 4">
    <name type="scientific">Megalodesulfovibrio gigas (strain ATCC 19364 / DSM 1382 / NCIMB 9332 / VKM B-1759)</name>
    <name type="common">Desulfovibrio gigas</name>
    <dbReference type="NCBI Taxonomy" id="1121448"/>
    <lineage>
        <taxon>Bacteria</taxon>
        <taxon>Pseudomonadati</taxon>
        <taxon>Thermodesulfobacteriota</taxon>
        <taxon>Desulfovibrionia</taxon>
        <taxon>Desulfovibrionales</taxon>
        <taxon>Desulfovibrionaceae</taxon>
        <taxon>Megalodesulfovibrio</taxon>
    </lineage>
</organism>
<protein>
    <submittedName>
        <fullName evidence="3">Uncharacterized protein</fullName>
    </submittedName>
</protein>
<dbReference type="PATRIC" id="fig|1121448.10.peg.1937"/>
<keyword evidence="2" id="KW-1133">Transmembrane helix</keyword>
<keyword evidence="2" id="KW-0472">Membrane</keyword>